<dbReference type="FunFam" id="1.20.58.60:FF:000007">
    <property type="entry name" value="Spectrin alpha chain non-erythrocytic 1"/>
    <property type="match status" value="2"/>
</dbReference>
<dbReference type="GO" id="GO:0005856">
    <property type="term" value="C:cytoskeleton"/>
    <property type="evidence" value="ECO:0007669"/>
    <property type="project" value="UniProtKB-SubCell"/>
</dbReference>
<feature type="coiled-coil region" evidence="15">
    <location>
        <begin position="1123"/>
        <end position="1186"/>
    </location>
</feature>
<evidence type="ECO:0000313" key="20">
    <source>
        <dbReference type="WBParaSite" id="MCU_008812-RB"/>
    </source>
</evidence>
<dbReference type="OrthoDB" id="6018565at2759"/>
<dbReference type="InterPro" id="IPR018247">
    <property type="entry name" value="EF_Hand_1_Ca_BS"/>
</dbReference>
<dbReference type="EMBL" id="UXSR01000423">
    <property type="protein sequence ID" value="VDD76520.1"/>
    <property type="molecule type" value="Genomic_DNA"/>
</dbReference>
<dbReference type="SUPFAM" id="SSF47473">
    <property type="entry name" value="EF-hand"/>
    <property type="match status" value="1"/>
</dbReference>
<dbReference type="InterPro" id="IPR014837">
    <property type="entry name" value="EF-hand_Ca_insen"/>
</dbReference>
<keyword evidence="11" id="KW-0112">Calmodulin-binding</keyword>
<keyword evidence="13" id="KW-0206">Cytoskeleton</keyword>
<dbReference type="FunFam" id="1.20.58.60:FF:000017">
    <property type="entry name" value="Spectrin alpha chain, non-erythrocytic 1"/>
    <property type="match status" value="2"/>
</dbReference>
<dbReference type="Pfam" id="PF13499">
    <property type="entry name" value="EF-hand_7"/>
    <property type="match status" value="1"/>
</dbReference>
<proteinExistence type="inferred from homology"/>
<dbReference type="WBParaSite" id="MCU_008812-RB">
    <property type="protein sequence ID" value="MCU_008812-RB"/>
    <property type="gene ID" value="MCU_008812"/>
</dbReference>
<dbReference type="GO" id="GO:0005516">
    <property type="term" value="F:calmodulin binding"/>
    <property type="evidence" value="ECO:0007669"/>
    <property type="project" value="UniProtKB-KW"/>
</dbReference>
<keyword evidence="5" id="KW-0117">Actin capping</keyword>
<keyword evidence="19" id="KW-1185">Reference proteome</keyword>
<dbReference type="InterPro" id="IPR001452">
    <property type="entry name" value="SH3_domain"/>
</dbReference>
<gene>
    <name evidence="18" type="ORF">MCOS_LOCUS2523</name>
</gene>
<evidence type="ECO:0000256" key="8">
    <source>
        <dbReference type="ARBA" id="ARBA00022723"/>
    </source>
</evidence>
<evidence type="ECO:0000256" key="13">
    <source>
        <dbReference type="ARBA" id="ARBA00023212"/>
    </source>
</evidence>
<comment type="similarity">
    <text evidence="3">Belongs to the spectrin family.</text>
</comment>
<keyword evidence="9" id="KW-0677">Repeat</keyword>
<organism evidence="18 19">
    <name type="scientific">Mesocestoides corti</name>
    <name type="common">Flatworm</name>
    <dbReference type="NCBI Taxonomy" id="53468"/>
    <lineage>
        <taxon>Eukaryota</taxon>
        <taxon>Metazoa</taxon>
        <taxon>Spiralia</taxon>
        <taxon>Lophotrochozoa</taxon>
        <taxon>Platyhelminthes</taxon>
        <taxon>Cestoda</taxon>
        <taxon>Eucestoda</taxon>
        <taxon>Cyclophyllidea</taxon>
        <taxon>Mesocestoididae</taxon>
        <taxon>Mesocestoides</taxon>
    </lineage>
</organism>
<dbReference type="SUPFAM" id="SSF50044">
    <property type="entry name" value="SH3-domain"/>
    <property type="match status" value="1"/>
</dbReference>
<feature type="domain" description="EF-hand" evidence="17">
    <location>
        <begin position="2326"/>
        <end position="2361"/>
    </location>
</feature>
<keyword evidence="6" id="KW-0963">Cytoplasm</keyword>
<dbReference type="InterPro" id="IPR002048">
    <property type="entry name" value="EF_hand_dom"/>
</dbReference>
<dbReference type="GO" id="GO:0005509">
    <property type="term" value="F:calcium ion binding"/>
    <property type="evidence" value="ECO:0007669"/>
    <property type="project" value="InterPro"/>
</dbReference>
<dbReference type="GO" id="GO:0051693">
    <property type="term" value="P:actin filament capping"/>
    <property type="evidence" value="ECO:0007669"/>
    <property type="project" value="UniProtKB-KW"/>
</dbReference>
<dbReference type="FunFam" id="1.20.58.60:FF:000078">
    <property type="entry name" value="Spectrin alpha chain, non-erythrocytic 1"/>
    <property type="match status" value="1"/>
</dbReference>
<dbReference type="PRINTS" id="PR01887">
    <property type="entry name" value="SPECTRNALPHA"/>
</dbReference>
<evidence type="ECO:0000256" key="6">
    <source>
        <dbReference type="ARBA" id="ARBA00022490"/>
    </source>
</evidence>
<protein>
    <submittedName>
        <fullName evidence="20">Spectrin alpha chain</fullName>
    </submittedName>
</protein>
<feature type="coiled-coil region" evidence="15">
    <location>
        <begin position="2031"/>
        <end position="2058"/>
    </location>
</feature>
<dbReference type="InterPro" id="IPR036028">
    <property type="entry name" value="SH3-like_dom_sf"/>
</dbReference>
<dbReference type="InterPro" id="IPR002017">
    <property type="entry name" value="Spectrin_repeat"/>
</dbReference>
<feature type="coiled-coil region" evidence="15">
    <location>
        <begin position="1444"/>
        <end position="1478"/>
    </location>
</feature>
<reference evidence="20" key="2">
    <citation type="submission" date="2019-11" db="UniProtKB">
        <authorList>
            <consortium name="WormBaseParasite"/>
        </authorList>
    </citation>
    <scope>IDENTIFICATION</scope>
</reference>
<dbReference type="InterPro" id="IPR018159">
    <property type="entry name" value="Spectrin/alpha-actinin"/>
</dbReference>
<dbReference type="Pfam" id="PF08726">
    <property type="entry name" value="EFhand_Ca_insen"/>
    <property type="match status" value="1"/>
</dbReference>
<dbReference type="InterPro" id="IPR035825">
    <property type="entry name" value="Alpha_Spectrin_SH3"/>
</dbReference>
<feature type="coiled-coil region" evidence="15">
    <location>
        <begin position="1764"/>
        <end position="1791"/>
    </location>
</feature>
<comment type="subcellular location">
    <subcellularLocation>
        <location evidence="2">Cytoplasm</location>
        <location evidence="2">Cell cortex</location>
    </subcellularLocation>
    <subcellularLocation>
        <location evidence="1">Cytoplasm</location>
        <location evidence="1">Cytoskeleton</location>
    </subcellularLocation>
</comment>
<dbReference type="PANTHER" id="PTHR11915">
    <property type="entry name" value="SPECTRIN/FILAMIN RELATED CYTOSKELETAL PROTEIN"/>
    <property type="match status" value="1"/>
</dbReference>
<dbReference type="FunFam" id="1.20.58.60:FF:000013">
    <property type="entry name" value="Spectrin alpha chain, non-erythrocytic 1"/>
    <property type="match status" value="2"/>
</dbReference>
<evidence type="ECO:0000259" key="17">
    <source>
        <dbReference type="PROSITE" id="PS50222"/>
    </source>
</evidence>
<evidence type="ECO:0000256" key="4">
    <source>
        <dbReference type="ARBA" id="ARBA00022443"/>
    </source>
</evidence>
<evidence type="ECO:0000256" key="7">
    <source>
        <dbReference type="ARBA" id="ARBA00022553"/>
    </source>
</evidence>
<dbReference type="PROSITE" id="PS50222">
    <property type="entry name" value="EF_HAND_2"/>
    <property type="match status" value="2"/>
</dbReference>
<keyword evidence="7" id="KW-0597">Phosphoprotein</keyword>
<accession>A0A0R3U6U6</accession>
<dbReference type="CDD" id="cd00051">
    <property type="entry name" value="EFh"/>
    <property type="match status" value="1"/>
</dbReference>
<dbReference type="PROSITE" id="PS50002">
    <property type="entry name" value="SH3"/>
    <property type="match status" value="1"/>
</dbReference>
<evidence type="ECO:0000256" key="11">
    <source>
        <dbReference type="ARBA" id="ARBA00022860"/>
    </source>
</evidence>
<dbReference type="Pfam" id="PF00018">
    <property type="entry name" value="SH3_1"/>
    <property type="match status" value="1"/>
</dbReference>
<dbReference type="FunFam" id="1.20.58.60:FF:000340">
    <property type="entry name" value="Spectrin beta chain"/>
    <property type="match status" value="1"/>
</dbReference>
<evidence type="ECO:0000256" key="3">
    <source>
        <dbReference type="ARBA" id="ARBA00006826"/>
    </source>
</evidence>
<dbReference type="Gene3D" id="1.10.238.10">
    <property type="entry name" value="EF-hand"/>
    <property type="match status" value="2"/>
</dbReference>
<name>A0A0R3U6U6_MESCO</name>
<evidence type="ECO:0000256" key="9">
    <source>
        <dbReference type="ARBA" id="ARBA00022737"/>
    </source>
</evidence>
<reference evidence="18 19" key="1">
    <citation type="submission" date="2018-10" db="EMBL/GenBank/DDBJ databases">
        <authorList>
            <consortium name="Pathogen Informatics"/>
        </authorList>
    </citation>
    <scope>NUCLEOTIDE SEQUENCE [LARGE SCALE GENOMIC DNA]</scope>
</reference>
<evidence type="ECO:0000256" key="5">
    <source>
        <dbReference type="ARBA" id="ARBA00022467"/>
    </source>
</evidence>
<keyword evidence="8" id="KW-0479">Metal-binding</keyword>
<feature type="domain" description="SH3" evidence="16">
    <location>
        <begin position="986"/>
        <end position="1045"/>
    </location>
</feature>
<dbReference type="GO" id="GO:0005938">
    <property type="term" value="C:cell cortex"/>
    <property type="evidence" value="ECO:0007669"/>
    <property type="project" value="UniProtKB-SubCell"/>
</dbReference>
<evidence type="ECO:0000256" key="1">
    <source>
        <dbReference type="ARBA" id="ARBA00004245"/>
    </source>
</evidence>
<evidence type="ECO:0000259" key="16">
    <source>
        <dbReference type="PROSITE" id="PS50002"/>
    </source>
</evidence>
<keyword evidence="10" id="KW-0106">Calcium</keyword>
<dbReference type="SUPFAM" id="SSF46966">
    <property type="entry name" value="Spectrin repeat"/>
    <property type="match status" value="14"/>
</dbReference>
<evidence type="ECO:0000313" key="19">
    <source>
        <dbReference type="Proteomes" id="UP000267029"/>
    </source>
</evidence>
<dbReference type="SMART" id="SM00150">
    <property type="entry name" value="SPEC"/>
    <property type="match status" value="20"/>
</dbReference>
<feature type="coiled-coil region" evidence="15">
    <location>
        <begin position="203"/>
        <end position="269"/>
    </location>
</feature>
<sequence>MEDQQERLLGETPVVQPEATMFKEPSILETPEDVSNRRNQVLDRYAAFKEATDERRRRLEDAKRYQYFKRDADELENWIQEKLQTYSNEDFKDLTNLQSKKQKHQALELEVCAHLETLNALDASGEEMISQQHYASEIIRGILDELHALWEKLMAMFKQKSRLLNLTLEYVQYLRRVDEILFWIREKETFVTSEEFGQDLEHVEALQKKYDEFMKDLEYQEGRAVEIYAKADELLKEEFPEEAVVMEKKTEVREALERLKDLARKRQNKLYEAHEIQRFFRETDKAISWLNEKSIPLSIDDCGRDLVSVQALQRKHDALERDLTTLEEKVSQLGVDADALSEKHPDSKDTIQEKRNTLNTAWQNLKAQACDRRAKLEESFLLHRFLADWRDLTLWIADTKAIISADELAKDVAGAEAQVERHNEHKGEIESREDAYKSCMEEGQRLVDMGHPTSADVVQKMNTLQKERDSLLELWESRRVQFEQCMDLMLFFRDAEQAEAWIAKQEAFLENKDVGDSLDAAEALMRKQEDFEKSLTAQEEKIKNLEAFADKLIASNHYASPEVADRRESLLRRRTALQEKAALRHQQLVDSHRYQMFDRDADEMKAWIVEKLKTATDENYKDPTNLQTKVQKHHNFESEINANRSRMDEVKKMGTDLIDAHHCKSDDIQARINELDEIWLQLLDAMSKKGKNLEQANNQQQFVRNVEDVELWLSEVEAQLASDDHGRDLNNVINIQKKHNLLESDVQSHRDRISAFRDQVEKFKAEGHYDAPILEQKQQQVMARYDALAEPLKNKRARLDDAYRLHQFYRDVEDEEDWIREKEPVAASSNVGRDLIGVQNLIKKHQAVMAEIAGHEPRIVDVCQTGENMANQGHFASDEIKARIAGLNAAWEALRQKSDNRRKLLDDSLQAQQYFADANEAESWMHEKEPLVDSKELGRDEDSTEALLKKHDALMADIEAYGSTIESLGKQAAECNMQEVPVGDLMGKELVVALYDYQEKAPRDVSMRKGEILTLLNSSSKDWWKVEINDRQGFVPAAYLKKIDAPFTDSQSHLLDQPLTVALQQRRLEEQYNNLLKLGRDRRERLQSSVQAYQLVREANDLHQWVVEKEIFALTETIVPVGLEEVECERKRVDNLMAEQKDRKARVQELCDKAEGLKRGAPTEAVEKIEGIIMQLQKNYEQLEEVTTKKVKNLDDINAVQRYHRDCDEAKEWIEEKDLRLATDDVGKDLTSVQRLIRKHDALERDLVALGDRVKQLDVKAADLAQTHPQEAEGICQHQEQINQAWNDLTAKAEARKAKLLDSLDLQKFLADGRDLQSWMNTMNALVTSNDLATDVTGAEALIERHQEHRAEIDARASTFDNFDAFGHELLENKHYASPEIEERIEATRVARDNLLKAWQDREKALDQNLKQQQFLRDCEQAEDWMSMRESSLVGTSGDDVDKVDALIKKHENFNRAINAQEAKIQALDASANALLAEGHYDADGIEAKRAEVLGRWAKLKQDMIENRSRLGDVQTLQAFLRDADEMEIWINEKLQATTDESYKDPTINVQAKHQKHQAFQAELAANAERLQAILGAGHRLIEKGQCKGQENAVEERLAKLADQWDDLIRRSEEKSVKLQEANRQAAYNAGVKDIEFWLGEVEASLASPDYGKDSASVDSLLSKHQVLTTDIQAHEDRISELNARADELYAAGAIDADTIKERKRAINERYEKIRALSENRAITLGKAKCLHDFYRNLDDEEAWIREKKILVSSEDYGRDLISVRNLRKKHKRLETEIAAHEAAVHQVAQQGQDLMCNTELVDPAEIQKRIDHLNQAWEELQTLAANRHRKLDESSDYQDFLDAVEEETAWILEKQHLLSSGDHGDSLAAVQGLLKQHDGFEADLKVHHDKCAEICQAGAGLIERGNHNKPAIEQKCEGLREKLDVLMRNAERRKALLCDNYAFLQFMWKTDVVELWIADREVQVRSEDYGRDLSSVQTLLTKHETFDTALESFRTEGIQTITNLHDQLIQSKHAQSPVIQQRFDSLIGRWERLKSESERRKNELLQLQNQYKKVEELYLDFAKRASTFNSWFENAEEDLTDPVRCNSLDEIRALVEAQEQFKASLKPAETDFQRLRQLDQEIKEYGVGANPYTWFTMEALEDTWRNLQKIIQERDDELRRELARQEQNDQLRQEFASVANTFHAWLQSVRNSLMESSGTLEEQLEATRAKSVEIRARKVELKQIEDLGARLEERLILDNRYTEHSTVGLSQAWDQLDQLVMRMQHNLEQQIQARNVSGVSEEALREFSMMFKHFDKDKSGRLDHREFKSCLRALGHDLQLVEENQADPEFEAILAVVDPNRDGYITLQEFMAFMISRETENVQSRDEVEEAFRSLTKDGTKEYITKEELYANLSKEQADYCAQTMPPYYTKSGQPVQDAYDYVGFTQQLFQK</sequence>
<evidence type="ECO:0000256" key="2">
    <source>
        <dbReference type="ARBA" id="ARBA00004544"/>
    </source>
</evidence>
<dbReference type="CDD" id="cd00176">
    <property type="entry name" value="SPEC"/>
    <property type="match status" value="12"/>
</dbReference>
<dbReference type="SMART" id="SM01184">
    <property type="entry name" value="efhand_Ca_insen"/>
    <property type="match status" value="1"/>
</dbReference>
<dbReference type="CDD" id="cd11808">
    <property type="entry name" value="SH3_Alpha_Spectrin"/>
    <property type="match status" value="1"/>
</dbReference>
<dbReference type="PRINTS" id="PR00452">
    <property type="entry name" value="SH3DOMAIN"/>
</dbReference>
<dbReference type="STRING" id="53468.A0A0R3U6U6"/>
<evidence type="ECO:0000256" key="10">
    <source>
        <dbReference type="ARBA" id="ARBA00022837"/>
    </source>
</evidence>
<feature type="coiled-coil region" evidence="15">
    <location>
        <begin position="309"/>
        <end position="343"/>
    </location>
</feature>
<evidence type="ECO:0000313" key="18">
    <source>
        <dbReference type="EMBL" id="VDD76520.1"/>
    </source>
</evidence>
<keyword evidence="15" id="KW-0175">Coiled coil</keyword>
<keyword evidence="12" id="KW-0009">Actin-binding</keyword>
<keyword evidence="4 14" id="KW-0728">SH3 domain</keyword>
<dbReference type="Gene3D" id="1.20.58.60">
    <property type="match status" value="19"/>
</dbReference>
<dbReference type="FunFam" id="1.10.238.10:FF:000020">
    <property type="entry name" value="spectrin alpha chain, non-erythrocytic 1"/>
    <property type="match status" value="1"/>
</dbReference>
<dbReference type="GO" id="GO:0003779">
    <property type="term" value="F:actin binding"/>
    <property type="evidence" value="ECO:0007669"/>
    <property type="project" value="UniProtKB-KW"/>
</dbReference>
<dbReference type="Pfam" id="PF00435">
    <property type="entry name" value="Spectrin"/>
    <property type="match status" value="20"/>
</dbReference>
<dbReference type="Proteomes" id="UP000267029">
    <property type="component" value="Unassembled WGS sequence"/>
</dbReference>
<feature type="coiled-coil region" evidence="15">
    <location>
        <begin position="1665"/>
        <end position="1692"/>
    </location>
</feature>
<evidence type="ECO:0000256" key="14">
    <source>
        <dbReference type="PROSITE-ProRule" id="PRU00192"/>
    </source>
</evidence>
<evidence type="ECO:0000256" key="15">
    <source>
        <dbReference type="SAM" id="Coils"/>
    </source>
</evidence>
<dbReference type="Gene3D" id="2.30.30.40">
    <property type="entry name" value="SH3 Domains"/>
    <property type="match status" value="1"/>
</dbReference>
<dbReference type="PROSITE" id="PS00018">
    <property type="entry name" value="EF_HAND_1"/>
    <property type="match status" value="2"/>
</dbReference>
<dbReference type="SMART" id="SM00054">
    <property type="entry name" value="EFh"/>
    <property type="match status" value="2"/>
</dbReference>
<dbReference type="InterPro" id="IPR011992">
    <property type="entry name" value="EF-hand-dom_pair"/>
</dbReference>
<dbReference type="FunFam" id="1.20.58.60:FF:000020">
    <property type="entry name" value="Spectrin alpha chain, non-erythrocytic 1"/>
    <property type="match status" value="6"/>
</dbReference>
<feature type="domain" description="EF-hand" evidence="17">
    <location>
        <begin position="2283"/>
        <end position="2318"/>
    </location>
</feature>
<dbReference type="SMART" id="SM00326">
    <property type="entry name" value="SH3"/>
    <property type="match status" value="1"/>
</dbReference>
<evidence type="ECO:0000256" key="12">
    <source>
        <dbReference type="ARBA" id="ARBA00023203"/>
    </source>
</evidence>